<keyword evidence="8" id="KW-1185">Reference proteome</keyword>
<keyword evidence="4 5" id="KW-0238">DNA-binding</keyword>
<keyword evidence="3" id="KW-0862">Zinc</keyword>
<evidence type="ECO:0000256" key="2">
    <source>
        <dbReference type="ARBA" id="ARBA00022771"/>
    </source>
</evidence>
<name>A0AAV8V9W5_9CUCU</name>
<keyword evidence="1" id="KW-0479">Metal-binding</keyword>
<dbReference type="EMBL" id="JANEYG010000235">
    <property type="protein sequence ID" value="KAJ8910908.1"/>
    <property type="molecule type" value="Genomic_DNA"/>
</dbReference>
<comment type="caution">
    <text evidence="7">The sequence shown here is derived from an EMBL/GenBank/DDBJ whole genome shotgun (WGS) entry which is preliminary data.</text>
</comment>
<keyword evidence="2 5" id="KW-0863">Zinc-finger</keyword>
<feature type="domain" description="THAP-type" evidence="6">
    <location>
        <begin position="1"/>
        <end position="98"/>
    </location>
</feature>
<evidence type="ECO:0000313" key="8">
    <source>
        <dbReference type="Proteomes" id="UP001159042"/>
    </source>
</evidence>
<dbReference type="SUPFAM" id="SSF57716">
    <property type="entry name" value="Glucocorticoid receptor-like (DNA-binding domain)"/>
    <property type="match status" value="1"/>
</dbReference>
<dbReference type="PANTHER" id="PTHR46927">
    <property type="entry name" value="AGAP005574-PA"/>
    <property type="match status" value="1"/>
</dbReference>
<organism evidence="7 8">
    <name type="scientific">Exocentrus adspersus</name>
    <dbReference type="NCBI Taxonomy" id="1586481"/>
    <lineage>
        <taxon>Eukaryota</taxon>
        <taxon>Metazoa</taxon>
        <taxon>Ecdysozoa</taxon>
        <taxon>Arthropoda</taxon>
        <taxon>Hexapoda</taxon>
        <taxon>Insecta</taxon>
        <taxon>Pterygota</taxon>
        <taxon>Neoptera</taxon>
        <taxon>Endopterygota</taxon>
        <taxon>Coleoptera</taxon>
        <taxon>Polyphaga</taxon>
        <taxon>Cucujiformia</taxon>
        <taxon>Chrysomeloidea</taxon>
        <taxon>Cerambycidae</taxon>
        <taxon>Lamiinae</taxon>
        <taxon>Acanthocinini</taxon>
        <taxon>Exocentrus</taxon>
    </lineage>
</organism>
<dbReference type="PROSITE" id="PS50950">
    <property type="entry name" value="ZF_THAP"/>
    <property type="match status" value="1"/>
</dbReference>
<dbReference type="SMART" id="SM00692">
    <property type="entry name" value="DM3"/>
    <property type="match status" value="1"/>
</dbReference>
<reference evidence="7 8" key="1">
    <citation type="journal article" date="2023" name="Insect Mol. Biol.">
        <title>Genome sequencing provides insights into the evolution of gene families encoding plant cell wall-degrading enzymes in longhorned beetles.</title>
        <authorList>
            <person name="Shin N.R."/>
            <person name="Okamura Y."/>
            <person name="Kirsch R."/>
            <person name="Pauchet Y."/>
        </authorList>
    </citation>
    <scope>NUCLEOTIDE SEQUENCE [LARGE SCALE GENOMIC DNA]</scope>
    <source>
        <strain evidence="7">EAD_L_NR</strain>
    </source>
</reference>
<dbReference type="Pfam" id="PF05485">
    <property type="entry name" value="THAP"/>
    <property type="match status" value="1"/>
</dbReference>
<accession>A0AAV8V9W5</accession>
<evidence type="ECO:0000313" key="7">
    <source>
        <dbReference type="EMBL" id="KAJ8910908.1"/>
    </source>
</evidence>
<dbReference type="SMART" id="SM00980">
    <property type="entry name" value="THAP"/>
    <property type="match status" value="1"/>
</dbReference>
<protein>
    <recommendedName>
        <fullName evidence="6">THAP-type domain-containing protein</fullName>
    </recommendedName>
</protein>
<evidence type="ECO:0000256" key="3">
    <source>
        <dbReference type="ARBA" id="ARBA00022833"/>
    </source>
</evidence>
<dbReference type="PANTHER" id="PTHR46927:SF3">
    <property type="entry name" value="THAP-TYPE DOMAIN-CONTAINING PROTEIN"/>
    <property type="match status" value="1"/>
</dbReference>
<gene>
    <name evidence="7" type="ORF">NQ315_003962</name>
</gene>
<dbReference type="Proteomes" id="UP001159042">
    <property type="component" value="Unassembled WGS sequence"/>
</dbReference>
<dbReference type="GO" id="GO:0003677">
    <property type="term" value="F:DNA binding"/>
    <property type="evidence" value="ECO:0007669"/>
    <property type="project" value="UniProtKB-UniRule"/>
</dbReference>
<proteinExistence type="predicted"/>
<dbReference type="InterPro" id="IPR006612">
    <property type="entry name" value="THAP_Znf"/>
</dbReference>
<evidence type="ECO:0000256" key="4">
    <source>
        <dbReference type="ARBA" id="ARBA00023125"/>
    </source>
</evidence>
<evidence type="ECO:0000256" key="1">
    <source>
        <dbReference type="ARBA" id="ARBA00022723"/>
    </source>
</evidence>
<dbReference type="GO" id="GO:0008270">
    <property type="term" value="F:zinc ion binding"/>
    <property type="evidence" value="ECO:0007669"/>
    <property type="project" value="UniProtKB-KW"/>
</dbReference>
<sequence>MPGLICAVAVCKNNQLELKKRGLSIVFHSFPKGKDLVSSTIQKEWVHRCRRNDKFNINTSRVCSEHFTVNDYERDLEHELLNLPPRKILKKTAVPTVNLDQEVKTLSNTPRNERAIRKQNKEMVASLLTSHNLDCHLPSTSKHSNYHLEGPSISKPESEANLTNNYICVNEEIQDSRQISSAMQTTEPEIDFKTKYEELLQKYSSSRKKNKRLQTSLAYYKNKYYNRSINRSKS</sequence>
<evidence type="ECO:0000256" key="5">
    <source>
        <dbReference type="PROSITE-ProRule" id="PRU00309"/>
    </source>
</evidence>
<dbReference type="InterPro" id="IPR052224">
    <property type="entry name" value="THAP_domain_protein"/>
</dbReference>
<evidence type="ECO:0000259" key="6">
    <source>
        <dbReference type="PROSITE" id="PS50950"/>
    </source>
</evidence>
<dbReference type="AlphaFoldDB" id="A0AAV8V9W5"/>